<gene>
    <name evidence="2" type="ORF">CDES_00880</name>
</gene>
<evidence type="ECO:0000313" key="3">
    <source>
        <dbReference type="Proteomes" id="UP000068067"/>
    </source>
</evidence>
<accession>A0A0M5IL43</accession>
<dbReference type="RefSeq" id="WP_156322671.1">
    <property type="nucleotide sequence ID" value="NZ_CP009220.1"/>
</dbReference>
<feature type="transmembrane region" description="Helical" evidence="1">
    <location>
        <begin position="58"/>
        <end position="75"/>
    </location>
</feature>
<evidence type="ECO:0000256" key="1">
    <source>
        <dbReference type="SAM" id="Phobius"/>
    </source>
</evidence>
<sequence length="103" mass="10837">MTLKMNCPLRRAGRNTGNSTGKNGSGLATAVAIICIIVAFSCFFLFRGQTQLCYPSQVAAPIAIGLVGAVAGILAKSPWLSGINLSLAFFLMPLDLLLFGNLF</sequence>
<proteinExistence type="predicted"/>
<dbReference type="EMBL" id="CP009220">
    <property type="protein sequence ID" value="ALC04656.1"/>
    <property type="molecule type" value="Genomic_DNA"/>
</dbReference>
<dbReference type="AlphaFoldDB" id="A0A0M5IL43"/>
<keyword evidence="3" id="KW-1185">Reference proteome</keyword>
<dbReference type="Proteomes" id="UP000068067">
    <property type="component" value="Chromosome"/>
</dbReference>
<dbReference type="KEGG" id="cdx:CDES_00880"/>
<keyword evidence="1" id="KW-1133">Transmembrane helix</keyword>
<protein>
    <submittedName>
        <fullName evidence="2">Putative membrane protein</fullName>
    </submittedName>
</protein>
<dbReference type="PATRIC" id="fig|931089.4.peg.181"/>
<keyword evidence="1" id="KW-0472">Membrane</keyword>
<organism evidence="2 3">
    <name type="scientific">Corynebacterium deserti GIMN1.010</name>
    <dbReference type="NCBI Taxonomy" id="931089"/>
    <lineage>
        <taxon>Bacteria</taxon>
        <taxon>Bacillati</taxon>
        <taxon>Actinomycetota</taxon>
        <taxon>Actinomycetes</taxon>
        <taxon>Mycobacteriales</taxon>
        <taxon>Corynebacteriaceae</taxon>
        <taxon>Corynebacterium</taxon>
    </lineage>
</organism>
<feature type="transmembrane region" description="Helical" evidence="1">
    <location>
        <begin position="81"/>
        <end position="102"/>
    </location>
</feature>
<feature type="transmembrane region" description="Helical" evidence="1">
    <location>
        <begin position="27"/>
        <end position="46"/>
    </location>
</feature>
<keyword evidence="1" id="KW-0812">Transmembrane</keyword>
<reference evidence="2 3" key="1">
    <citation type="submission" date="2014-08" db="EMBL/GenBank/DDBJ databases">
        <title>Complete genome sequence of Corynebacterium deserti GIMN1.010 (=DSM 45689), isolated from desert sand in western China.</title>
        <authorList>
            <person name="Ruckert C."/>
            <person name="Albersmeier A."/>
            <person name="Kalinowski J."/>
        </authorList>
    </citation>
    <scope>NUCLEOTIDE SEQUENCE [LARGE SCALE GENOMIC DNA]</scope>
    <source>
        <strain evidence="2 3">GIMN1.010</strain>
    </source>
</reference>
<evidence type="ECO:0000313" key="2">
    <source>
        <dbReference type="EMBL" id="ALC04656.1"/>
    </source>
</evidence>
<name>A0A0M5IL43_9CORY</name>